<feature type="domain" description="CpcD-like" evidence="8">
    <location>
        <begin position="226"/>
        <end position="278"/>
    </location>
</feature>
<proteinExistence type="inferred from homology"/>
<evidence type="ECO:0000256" key="6">
    <source>
        <dbReference type="ARBA" id="ARBA00023136"/>
    </source>
</evidence>
<evidence type="ECO:0000259" key="8">
    <source>
        <dbReference type="PROSITE" id="PS51441"/>
    </source>
</evidence>
<comment type="similarity">
    <text evidence="7">Belongs to the phycobilisome linker protein family.</text>
</comment>
<dbReference type="PANTHER" id="PTHR34011">
    <property type="entry name" value="PHYCOBILISOME 32.1 KDA LINKER POLYPEPTIDE, PHYCOCYANIN-ASSOCIATED, ROD 2-RELATED"/>
    <property type="match status" value="1"/>
</dbReference>
<comment type="subcellular location">
    <subcellularLocation>
        <location evidence="1">Cellular thylakoid membrane</location>
        <topology evidence="1">Peripheral membrane protein</topology>
        <orientation evidence="1">Cytoplasmic side</orientation>
    </subcellularLocation>
</comment>
<keyword evidence="5" id="KW-0793">Thylakoid</keyword>
<dbReference type="PROSITE" id="PS51445">
    <property type="entry name" value="PBS_LINKER"/>
    <property type="match status" value="1"/>
</dbReference>
<evidence type="ECO:0000256" key="4">
    <source>
        <dbReference type="ARBA" id="ARBA00022738"/>
    </source>
</evidence>
<keyword evidence="6" id="KW-0472">Membrane</keyword>
<organism evidence="10 11">
    <name type="scientific">Pelatocladus maniniholoensis HA4357-MV3</name>
    <dbReference type="NCBI Taxonomy" id="1117104"/>
    <lineage>
        <taxon>Bacteria</taxon>
        <taxon>Bacillati</taxon>
        <taxon>Cyanobacteriota</taxon>
        <taxon>Cyanophyceae</taxon>
        <taxon>Nostocales</taxon>
        <taxon>Nostocaceae</taxon>
        <taxon>Pelatocladus</taxon>
    </lineage>
</organism>
<dbReference type="Gene3D" id="1.10.3130.20">
    <property type="entry name" value="Phycobilisome linker domain"/>
    <property type="match status" value="1"/>
</dbReference>
<dbReference type="Pfam" id="PF01383">
    <property type="entry name" value="CpcD"/>
    <property type="match status" value="1"/>
</dbReference>
<evidence type="ECO:0000313" key="10">
    <source>
        <dbReference type="EMBL" id="MBW4434513.1"/>
    </source>
</evidence>
<evidence type="ECO:0000256" key="1">
    <source>
        <dbReference type="ARBA" id="ARBA00004445"/>
    </source>
</evidence>
<keyword evidence="2" id="KW-0602">Photosynthesis</keyword>
<dbReference type="Pfam" id="PF00427">
    <property type="entry name" value="PBS_linker_poly"/>
    <property type="match status" value="1"/>
</dbReference>
<dbReference type="InterPro" id="IPR038255">
    <property type="entry name" value="PBS_linker_sf"/>
</dbReference>
<dbReference type="GO" id="GO:0015979">
    <property type="term" value="P:photosynthesis"/>
    <property type="evidence" value="ECO:0007669"/>
    <property type="project" value="UniProtKB-KW"/>
</dbReference>
<sequence>MTTSVAERLAIRDDIGKKTELRQNWSEDELQLVFRAAYEQIFGRQGVYASEKFISAEAMLRNGKISVKQFVEILAKSEFYRECFFYKNSQVRFIELNYKHLLGRAPYDQSEIAYHTDMYASNGYDAEIESYIYSSEYDNAFGNYVVPYYRGFQSIPGMKTVGYNRIFELYRGKGNSDNAQFGGKNSRLRSKIAMNMSNSIVPPSSVGLGFASIAPTLITSPALGDSRMFIIEAIAGGLNTKVAVRRSRQVYTVPYERLSATYQEIHKRGGKIVKISPAS</sequence>
<evidence type="ECO:0000256" key="2">
    <source>
        <dbReference type="ARBA" id="ARBA00022531"/>
    </source>
</evidence>
<reference evidence="10" key="2">
    <citation type="journal article" date="2022" name="Microbiol. Resour. Announc.">
        <title>Metagenome Sequencing to Explore Phylogenomics of Terrestrial Cyanobacteria.</title>
        <authorList>
            <person name="Ward R.D."/>
            <person name="Stajich J.E."/>
            <person name="Johansen J.R."/>
            <person name="Huntemann M."/>
            <person name="Clum A."/>
            <person name="Foster B."/>
            <person name="Foster B."/>
            <person name="Roux S."/>
            <person name="Palaniappan K."/>
            <person name="Varghese N."/>
            <person name="Mukherjee S."/>
            <person name="Reddy T.B.K."/>
            <person name="Daum C."/>
            <person name="Copeland A."/>
            <person name="Chen I.A."/>
            <person name="Ivanova N.N."/>
            <person name="Kyrpides N.C."/>
            <person name="Shapiro N."/>
            <person name="Eloe-Fadrosh E.A."/>
            <person name="Pietrasiak N."/>
        </authorList>
    </citation>
    <scope>NUCLEOTIDE SEQUENCE</scope>
    <source>
        <strain evidence="10">HA4357-MV3</strain>
    </source>
</reference>
<dbReference type="GO" id="GO:0030089">
    <property type="term" value="C:phycobilisome"/>
    <property type="evidence" value="ECO:0007669"/>
    <property type="project" value="UniProtKB-UniRule"/>
</dbReference>
<evidence type="ECO:0000256" key="7">
    <source>
        <dbReference type="PROSITE-ProRule" id="PRU00775"/>
    </source>
</evidence>
<evidence type="ECO:0000256" key="5">
    <source>
        <dbReference type="ARBA" id="ARBA00023078"/>
    </source>
</evidence>
<dbReference type="InterPro" id="IPR008213">
    <property type="entry name" value="CpcD-like_dom"/>
</dbReference>
<protein>
    <submittedName>
        <fullName evidence="10">Phycobilisome linker polypeptide</fullName>
    </submittedName>
</protein>
<dbReference type="Proteomes" id="UP000813215">
    <property type="component" value="Unassembled WGS sequence"/>
</dbReference>
<dbReference type="EMBL" id="JAHHHW010000133">
    <property type="protein sequence ID" value="MBW4434513.1"/>
    <property type="molecule type" value="Genomic_DNA"/>
</dbReference>
<comment type="caution">
    <text evidence="10">The sequence shown here is derived from an EMBL/GenBank/DDBJ whole genome shotgun (WGS) entry which is preliminary data.</text>
</comment>
<dbReference type="InterPro" id="IPR001297">
    <property type="entry name" value="PBS_linker_dom"/>
</dbReference>
<dbReference type="InterPro" id="IPR016470">
    <property type="entry name" value="Phycobilisome"/>
</dbReference>
<name>A0A9E3HBU0_9NOST</name>
<dbReference type="SMART" id="SM01094">
    <property type="entry name" value="CpcD"/>
    <property type="match status" value="1"/>
</dbReference>
<dbReference type="PIRSF" id="PIRSF005898">
    <property type="entry name" value="Phycobilisome_CpeC/CpcI"/>
    <property type="match status" value="1"/>
</dbReference>
<reference evidence="10" key="1">
    <citation type="submission" date="2021-05" db="EMBL/GenBank/DDBJ databases">
        <authorList>
            <person name="Pietrasiak N."/>
            <person name="Ward R."/>
            <person name="Stajich J.E."/>
            <person name="Kurbessoian T."/>
        </authorList>
    </citation>
    <scope>NUCLEOTIDE SEQUENCE</scope>
    <source>
        <strain evidence="10">HA4357-MV3</strain>
    </source>
</reference>
<evidence type="ECO:0000259" key="9">
    <source>
        <dbReference type="PROSITE" id="PS51445"/>
    </source>
</evidence>
<evidence type="ECO:0000256" key="3">
    <source>
        <dbReference type="ARBA" id="ARBA00022549"/>
    </source>
</evidence>
<keyword evidence="3" id="KW-0042">Antenna complex</keyword>
<gene>
    <name evidence="10" type="ORF">KME28_23055</name>
</gene>
<dbReference type="AlphaFoldDB" id="A0A9E3HBU0"/>
<dbReference type="PROSITE" id="PS51441">
    <property type="entry name" value="CPCD_LIKE"/>
    <property type="match status" value="1"/>
</dbReference>
<dbReference type="GO" id="GO:0031676">
    <property type="term" value="C:plasma membrane-derived thylakoid membrane"/>
    <property type="evidence" value="ECO:0007669"/>
    <property type="project" value="UniProtKB-SubCell"/>
</dbReference>
<accession>A0A9E3HBU0</accession>
<feature type="domain" description="PBS-linker" evidence="9">
    <location>
        <begin position="1"/>
        <end position="178"/>
    </location>
</feature>
<keyword evidence="4 7" id="KW-0605">Phycobilisome</keyword>
<dbReference type="PANTHER" id="PTHR34011:SF6">
    <property type="entry name" value="PHYCOBILIPROTEIN APCE"/>
    <property type="match status" value="1"/>
</dbReference>
<evidence type="ECO:0000313" key="11">
    <source>
        <dbReference type="Proteomes" id="UP000813215"/>
    </source>
</evidence>